<organism evidence="6 7">
    <name type="scientific">Ancylobacter oerskovii</name>
    <dbReference type="NCBI Taxonomy" id="459519"/>
    <lineage>
        <taxon>Bacteria</taxon>
        <taxon>Pseudomonadati</taxon>
        <taxon>Pseudomonadota</taxon>
        <taxon>Alphaproteobacteria</taxon>
        <taxon>Hyphomicrobiales</taxon>
        <taxon>Xanthobacteraceae</taxon>
        <taxon>Ancylobacter</taxon>
    </lineage>
</organism>
<dbReference type="InterPro" id="IPR000914">
    <property type="entry name" value="SBP_5_dom"/>
</dbReference>
<evidence type="ECO:0000256" key="1">
    <source>
        <dbReference type="ARBA" id="ARBA00004418"/>
    </source>
</evidence>
<dbReference type="PIRSF" id="PIRSF002741">
    <property type="entry name" value="MppA"/>
    <property type="match status" value="1"/>
</dbReference>
<evidence type="ECO:0000256" key="3">
    <source>
        <dbReference type="ARBA" id="ARBA00022729"/>
    </source>
</evidence>
<protein>
    <submittedName>
        <fullName evidence="6">ABC transporter substrate-binding protein</fullName>
    </submittedName>
</protein>
<evidence type="ECO:0000259" key="5">
    <source>
        <dbReference type="Pfam" id="PF00496"/>
    </source>
</evidence>
<dbReference type="InterPro" id="IPR039424">
    <property type="entry name" value="SBP_5"/>
</dbReference>
<name>A0ABW4Z2H9_9HYPH</name>
<dbReference type="SUPFAM" id="SSF53850">
    <property type="entry name" value="Periplasmic binding protein-like II"/>
    <property type="match status" value="1"/>
</dbReference>
<dbReference type="Proteomes" id="UP001597299">
    <property type="component" value="Unassembled WGS sequence"/>
</dbReference>
<comment type="similarity">
    <text evidence="2">Belongs to the bacterial solute-binding protein 5 family.</text>
</comment>
<feature type="chain" id="PRO_5045929841" evidence="4">
    <location>
        <begin position="27"/>
        <end position="529"/>
    </location>
</feature>
<comment type="caution">
    <text evidence="6">The sequence shown here is derived from an EMBL/GenBank/DDBJ whole genome shotgun (WGS) entry which is preliminary data.</text>
</comment>
<dbReference type="InterPro" id="IPR023765">
    <property type="entry name" value="SBP_5_CS"/>
</dbReference>
<evidence type="ECO:0000256" key="2">
    <source>
        <dbReference type="ARBA" id="ARBA00005695"/>
    </source>
</evidence>
<feature type="signal peptide" evidence="4">
    <location>
        <begin position="1"/>
        <end position="26"/>
    </location>
</feature>
<feature type="domain" description="Solute-binding protein family 5" evidence="5">
    <location>
        <begin position="75"/>
        <end position="434"/>
    </location>
</feature>
<dbReference type="PROSITE" id="PS01040">
    <property type="entry name" value="SBP_BACTERIAL_5"/>
    <property type="match status" value="1"/>
</dbReference>
<gene>
    <name evidence="6" type="ORF">ACFSNC_19500</name>
</gene>
<evidence type="ECO:0000256" key="4">
    <source>
        <dbReference type="SAM" id="SignalP"/>
    </source>
</evidence>
<dbReference type="Gene3D" id="3.40.190.10">
    <property type="entry name" value="Periplasmic binding protein-like II"/>
    <property type="match status" value="1"/>
</dbReference>
<dbReference type="RefSeq" id="WP_213353674.1">
    <property type="nucleotide sequence ID" value="NZ_JAHBGB010000037.1"/>
</dbReference>
<reference evidence="7" key="1">
    <citation type="journal article" date="2019" name="Int. J. Syst. Evol. Microbiol.">
        <title>The Global Catalogue of Microorganisms (GCM) 10K type strain sequencing project: providing services to taxonomists for standard genome sequencing and annotation.</title>
        <authorList>
            <consortium name="The Broad Institute Genomics Platform"/>
            <consortium name="The Broad Institute Genome Sequencing Center for Infectious Disease"/>
            <person name="Wu L."/>
            <person name="Ma J."/>
        </authorList>
    </citation>
    <scope>NUCLEOTIDE SEQUENCE [LARGE SCALE GENOMIC DNA]</scope>
    <source>
        <strain evidence="7">CCM 7435</strain>
    </source>
</reference>
<dbReference type="PANTHER" id="PTHR30290:SF38">
    <property type="entry name" value="D,D-DIPEPTIDE-BINDING PERIPLASMIC PROTEIN DDPA-RELATED"/>
    <property type="match status" value="1"/>
</dbReference>
<dbReference type="Gene3D" id="3.10.105.10">
    <property type="entry name" value="Dipeptide-binding Protein, Domain 3"/>
    <property type="match status" value="1"/>
</dbReference>
<dbReference type="PANTHER" id="PTHR30290">
    <property type="entry name" value="PERIPLASMIC BINDING COMPONENT OF ABC TRANSPORTER"/>
    <property type="match status" value="1"/>
</dbReference>
<comment type="subcellular location">
    <subcellularLocation>
        <location evidence="1">Periplasm</location>
    </subcellularLocation>
</comment>
<dbReference type="EMBL" id="JBHUHD010000001">
    <property type="protein sequence ID" value="MFD2142598.1"/>
    <property type="molecule type" value="Genomic_DNA"/>
</dbReference>
<sequence>MLSLPAPFRPLAAAVILAIAATSAPAEEPKRGGTLTMIAVPEPTTIVGIDNSFGATQRIGPKVTEGLLTYDFELKPHPQLATSWEVAENGLEYTFHLRDGVKWHDGKPFTAEDVAFSILTLKRTHPRGRGTFANVAEVRTPDPLTAVLVLSKPAPYLLTALSAGEAPIVPKHVYDGTDISANPNGSRPIGTGPFVFKEWVRGSHLVLERNPDYWDKPKPWLNRVVVKFIPDASARAAALETGEVLLAGDNPIPLADRERFQSLPDLGIETKGYEYAGNQGQLFFNLDTPVLQDLKVRQAIAHAIDLKANLAVAWYGYGVVSPTPIAPVLKAFHDPSVKPHAFNVALAEKLLDEAGRPRGPDGKRFTLRLLYNPYNDGNRRSAEYIRSALAKVGINAVIENYEFAAYVRKVYTDRAFDIEVEQLGNTFDPTIGAQRGYWSKNFKIGLGFSNASHYANPEVDRLLEAAAVEIDPAKRRELFFAFQRQVDADLPAVNLVSFQSFTVFNKAVKNHTLTADGLAANFADVWLDR</sequence>
<accession>A0ABW4Z2H9</accession>
<dbReference type="CDD" id="cd08517">
    <property type="entry name" value="PBP2_NikA_DppA_OppA_like_13"/>
    <property type="match status" value="1"/>
</dbReference>
<proteinExistence type="inferred from homology"/>
<dbReference type="InterPro" id="IPR030678">
    <property type="entry name" value="Peptide/Ni-bd"/>
</dbReference>
<evidence type="ECO:0000313" key="7">
    <source>
        <dbReference type="Proteomes" id="UP001597299"/>
    </source>
</evidence>
<keyword evidence="3 4" id="KW-0732">Signal</keyword>
<dbReference type="Pfam" id="PF00496">
    <property type="entry name" value="SBP_bac_5"/>
    <property type="match status" value="1"/>
</dbReference>
<keyword evidence="7" id="KW-1185">Reference proteome</keyword>
<evidence type="ECO:0000313" key="6">
    <source>
        <dbReference type="EMBL" id="MFD2142598.1"/>
    </source>
</evidence>